<keyword evidence="2" id="KW-1185">Reference proteome</keyword>
<evidence type="ECO:0000313" key="2">
    <source>
        <dbReference type="Proteomes" id="UP000076532"/>
    </source>
</evidence>
<dbReference type="EMBL" id="KV417641">
    <property type="protein sequence ID" value="KZP12833.1"/>
    <property type="molecule type" value="Genomic_DNA"/>
</dbReference>
<gene>
    <name evidence="1" type="ORF">FIBSPDRAFT_869816</name>
</gene>
<reference evidence="1 2" key="1">
    <citation type="journal article" date="2016" name="Mol. Biol. Evol.">
        <title>Comparative Genomics of Early-Diverging Mushroom-Forming Fungi Provides Insights into the Origins of Lignocellulose Decay Capabilities.</title>
        <authorList>
            <person name="Nagy L.G."/>
            <person name="Riley R."/>
            <person name="Tritt A."/>
            <person name="Adam C."/>
            <person name="Daum C."/>
            <person name="Floudas D."/>
            <person name="Sun H."/>
            <person name="Yadav J.S."/>
            <person name="Pangilinan J."/>
            <person name="Larsson K.H."/>
            <person name="Matsuura K."/>
            <person name="Barry K."/>
            <person name="Labutti K."/>
            <person name="Kuo R."/>
            <person name="Ohm R.A."/>
            <person name="Bhattacharya S.S."/>
            <person name="Shirouzu T."/>
            <person name="Yoshinaga Y."/>
            <person name="Martin F.M."/>
            <person name="Grigoriev I.V."/>
            <person name="Hibbett D.S."/>
        </authorList>
    </citation>
    <scope>NUCLEOTIDE SEQUENCE [LARGE SCALE GENOMIC DNA]</scope>
    <source>
        <strain evidence="1 2">CBS 109695</strain>
    </source>
</reference>
<sequence>MSKPSTSFNSYCTKNSYLSPDKVCLGEGPAAESKVYSLDASLAIPCPRRCNASGHWNSLAKAQYSWPSSRSSCLFATRLGCHVWIDR</sequence>
<proteinExistence type="predicted"/>
<dbReference type="Proteomes" id="UP000076532">
    <property type="component" value="Unassembled WGS sequence"/>
</dbReference>
<protein>
    <submittedName>
        <fullName evidence="1">Uncharacterized protein</fullName>
    </submittedName>
</protein>
<dbReference type="AlphaFoldDB" id="A0A166BNT6"/>
<accession>A0A166BNT6</accession>
<evidence type="ECO:0000313" key="1">
    <source>
        <dbReference type="EMBL" id="KZP12833.1"/>
    </source>
</evidence>
<organism evidence="1 2">
    <name type="scientific">Athelia psychrophila</name>
    <dbReference type="NCBI Taxonomy" id="1759441"/>
    <lineage>
        <taxon>Eukaryota</taxon>
        <taxon>Fungi</taxon>
        <taxon>Dikarya</taxon>
        <taxon>Basidiomycota</taxon>
        <taxon>Agaricomycotina</taxon>
        <taxon>Agaricomycetes</taxon>
        <taxon>Agaricomycetidae</taxon>
        <taxon>Atheliales</taxon>
        <taxon>Atheliaceae</taxon>
        <taxon>Athelia</taxon>
    </lineage>
</organism>
<name>A0A166BNT6_9AGAM</name>